<dbReference type="GO" id="GO:0000149">
    <property type="term" value="F:SNARE binding"/>
    <property type="evidence" value="ECO:0007669"/>
    <property type="project" value="TreeGrafter"/>
</dbReference>
<dbReference type="Pfam" id="PF06046">
    <property type="entry name" value="Sec6"/>
    <property type="match status" value="1"/>
</dbReference>
<dbReference type="InterPro" id="IPR042532">
    <property type="entry name" value="EXOC3/Sec6_C"/>
</dbReference>
<evidence type="ECO:0000313" key="4">
    <source>
        <dbReference type="EMBL" id="KAK2077012.1"/>
    </source>
</evidence>
<proteinExistence type="inferred from homology"/>
<keyword evidence="2" id="KW-0813">Transport</keyword>
<dbReference type="GO" id="GO:0051601">
    <property type="term" value="P:exocyst localization"/>
    <property type="evidence" value="ECO:0007669"/>
    <property type="project" value="TreeGrafter"/>
</dbReference>
<dbReference type="Gene3D" id="1.10.357.70">
    <property type="entry name" value="Exocyst complex component Sec6, C-terminal domain"/>
    <property type="match status" value="1"/>
</dbReference>
<dbReference type="GO" id="GO:0006887">
    <property type="term" value="P:exocytosis"/>
    <property type="evidence" value="ECO:0007669"/>
    <property type="project" value="UniProtKB-KW"/>
</dbReference>
<organism evidence="4 5">
    <name type="scientific">Prototheca wickerhamii</name>
    <dbReference type="NCBI Taxonomy" id="3111"/>
    <lineage>
        <taxon>Eukaryota</taxon>
        <taxon>Viridiplantae</taxon>
        <taxon>Chlorophyta</taxon>
        <taxon>core chlorophytes</taxon>
        <taxon>Trebouxiophyceae</taxon>
        <taxon>Chlorellales</taxon>
        <taxon>Chlorellaceae</taxon>
        <taxon>Prototheca</taxon>
    </lineage>
</organism>
<dbReference type="EMBL" id="JASFZW010000008">
    <property type="protein sequence ID" value="KAK2077012.1"/>
    <property type="molecule type" value="Genomic_DNA"/>
</dbReference>
<dbReference type="AlphaFoldDB" id="A0AAD9MHL5"/>
<dbReference type="Gene3D" id="1.10.357.50">
    <property type="match status" value="1"/>
</dbReference>
<evidence type="ECO:0000256" key="1">
    <source>
        <dbReference type="ARBA" id="ARBA00009447"/>
    </source>
</evidence>
<dbReference type="PANTHER" id="PTHR21292">
    <property type="entry name" value="EXOCYST COMPLEX COMPONENT SEC6-RELATED"/>
    <property type="match status" value="1"/>
</dbReference>
<dbReference type="GO" id="GO:0000145">
    <property type="term" value="C:exocyst"/>
    <property type="evidence" value="ECO:0007669"/>
    <property type="project" value="InterPro"/>
</dbReference>
<name>A0AAD9MHL5_PROWI</name>
<keyword evidence="5" id="KW-1185">Reference proteome</keyword>
<reference evidence="4" key="1">
    <citation type="submission" date="2021-01" db="EMBL/GenBank/DDBJ databases">
        <authorList>
            <person name="Eckstrom K.M.E."/>
        </authorList>
    </citation>
    <scope>NUCLEOTIDE SEQUENCE</scope>
    <source>
        <strain evidence="4">UVCC 0001</strain>
    </source>
</reference>
<dbReference type="PANTHER" id="PTHR21292:SF1">
    <property type="entry name" value="EXOCYST COMPLEX COMPONENT 3"/>
    <property type="match status" value="1"/>
</dbReference>
<evidence type="ECO:0000313" key="5">
    <source>
        <dbReference type="Proteomes" id="UP001255856"/>
    </source>
</evidence>
<evidence type="ECO:0000256" key="2">
    <source>
        <dbReference type="ARBA" id="ARBA00022448"/>
    </source>
</evidence>
<dbReference type="Proteomes" id="UP001255856">
    <property type="component" value="Unassembled WGS sequence"/>
</dbReference>
<evidence type="ECO:0008006" key="6">
    <source>
        <dbReference type="Google" id="ProtNLM"/>
    </source>
</evidence>
<protein>
    <recommendedName>
        <fullName evidence="6">Exocyst complex component Sec6</fullName>
    </recommendedName>
</protein>
<evidence type="ECO:0000256" key="3">
    <source>
        <dbReference type="ARBA" id="ARBA00022483"/>
    </source>
</evidence>
<accession>A0AAD9MHL5</accession>
<sequence>MPNSFESTKSALNVAVAVQVESTRSGLAMLQAAQAAIEKLRDDFEAIDALCRECASLIQSHDKIQLLSEVHFNIQQTLKEVENIERLPREASAAQALLERGAPLSEVYRRLVVLEGTSLKAQAALERGAAHANLRGIKDLNAYFQHVSSVLARFEERLWSAVRSFLTLSRDDPAQLVDALQVVELQNAIDAQLVAAGQASHPLRKAWRRRCLNHLAMSVQDRFAPLLARCSQLAAAGENTERQVSSILADCDAFVAELPAIHERVRPCFPPSYDAFGLLAGEYRQHLLSTLDFVGLCSANLANEDILQVVAWVGRASGALRALGLPEEEASLGPGAGLEAGGVARLVERYVDRMAATLSTWLGNIVREDFAGRPKVSPEGRAWTPGPIDFFRILHEQLGLVWRVDDDGALALAVGRAALRAMDEYRAAQLAAVARGDLGLEMLAAAVNNGLRCREEGLRFAERVRAGLSRRLRAALDVERACEAFEAVTRRGVVAVTRLVFSDPGMVALLLQLGCSPAWRAGTCLASVLATVEDYLGDLDVLLQPQTRDRLMEAIVDETVALYCAALLCFLTAVGDEEVAAVRRDYQRLLDFFGRYLQPAKTEQACQILAEMGEFLGADSLDGFVLSYGTMVSLAPGLTATLLNGLLTARVAAGDDFSKADAKEVMDECREVYASRQQQGGRAAAKAAEAAPGAKPASAREAALYAAVAALRKPVATE</sequence>
<comment type="similarity">
    <text evidence="1">Belongs to the SEC6 family.</text>
</comment>
<dbReference type="InterPro" id="IPR010326">
    <property type="entry name" value="EXOC3/Sec6"/>
</dbReference>
<gene>
    <name evidence="4" type="ORF">QBZ16_005240</name>
</gene>
<comment type="caution">
    <text evidence="4">The sequence shown here is derived from an EMBL/GenBank/DDBJ whole genome shotgun (WGS) entry which is preliminary data.</text>
</comment>
<keyword evidence="3" id="KW-0268">Exocytosis</keyword>